<name>A0AAE7S0C8_9CAUD</name>
<accession>A0AAE7S0C8</accession>
<keyword evidence="2" id="KW-1185">Reference proteome</keyword>
<reference evidence="1 2" key="1">
    <citation type="submission" date="2021-04" db="EMBL/GenBank/DDBJ databases">
        <authorList>
            <person name="Shkoporov A.N."/>
            <person name="Stockdale S.R."/>
            <person name="Guerin E."/>
            <person name="Ross R.P."/>
            <person name="Hill C."/>
        </authorList>
    </citation>
    <scope>NUCLEOTIDE SEQUENCE [LARGE SCALE GENOMIC DNA]</scope>
    <source>
        <strain evidence="2">cr77_1</strain>
    </source>
</reference>
<organism evidence="1 2">
    <name type="scientific">uncultured phage cr77_1</name>
    <dbReference type="NCBI Taxonomy" id="2986410"/>
    <lineage>
        <taxon>Viruses</taxon>
        <taxon>Duplodnaviria</taxon>
        <taxon>Heunggongvirae</taxon>
        <taxon>Uroviricota</taxon>
        <taxon>Caudoviricetes</taxon>
        <taxon>Crassvirales</taxon>
        <taxon>Suoliviridae</taxon>
        <taxon>Boorivirinae</taxon>
        <taxon>Canhaevirus</taxon>
        <taxon>Canhaevirus faecalis</taxon>
    </lineage>
</organism>
<dbReference type="RefSeq" id="YP_010359369.1">
    <property type="nucleotide sequence ID" value="NC_062772.1"/>
</dbReference>
<gene>
    <name evidence="1" type="primary">gp_16567</name>
</gene>
<protein>
    <submittedName>
        <fullName evidence="1">Demethylase</fullName>
    </submittedName>
</protein>
<dbReference type="GeneID" id="75692128"/>
<sequence length="76" mass="8921">MTRSEWLEQHGFIKVKDNKVGDWIYKTYQKVYENGDILEIYIEETDTPGELISEYMTGCELFCKNTNGTHDSMSFV</sequence>
<evidence type="ECO:0000313" key="2">
    <source>
        <dbReference type="Proteomes" id="UP000827562"/>
    </source>
</evidence>
<dbReference type="Proteomes" id="UP000827562">
    <property type="component" value="Segment"/>
</dbReference>
<dbReference type="KEGG" id="vg:75692128"/>
<proteinExistence type="predicted"/>
<evidence type="ECO:0000313" key="1">
    <source>
        <dbReference type="EMBL" id="QWM89797.1"/>
    </source>
</evidence>
<dbReference type="EMBL" id="MZ130482">
    <property type="protein sequence ID" value="QWM89797.1"/>
    <property type="molecule type" value="Genomic_DNA"/>
</dbReference>